<dbReference type="AlphaFoldDB" id="A0A9D2CFU0"/>
<dbReference type="SUPFAM" id="SSF46785">
    <property type="entry name" value="Winged helix' DNA-binding domain"/>
    <property type="match status" value="1"/>
</dbReference>
<dbReference type="InterPro" id="IPR036390">
    <property type="entry name" value="WH_DNA-bd_sf"/>
</dbReference>
<organism evidence="8 9">
    <name type="scientific">Candidatus Intestinimonas merdavium</name>
    <dbReference type="NCBI Taxonomy" id="2838622"/>
    <lineage>
        <taxon>Bacteria</taxon>
        <taxon>Bacillati</taxon>
        <taxon>Bacillota</taxon>
        <taxon>Clostridia</taxon>
        <taxon>Eubacteriales</taxon>
        <taxon>Intestinimonas</taxon>
    </lineage>
</organism>
<reference evidence="8" key="2">
    <citation type="submission" date="2021-04" db="EMBL/GenBank/DDBJ databases">
        <authorList>
            <person name="Gilroy R."/>
        </authorList>
    </citation>
    <scope>NUCLEOTIDE SEQUENCE</scope>
    <source>
        <strain evidence="8">CHK33-7979</strain>
    </source>
</reference>
<evidence type="ECO:0000256" key="3">
    <source>
        <dbReference type="ARBA" id="ARBA00023163"/>
    </source>
</evidence>
<feature type="domain" description="HTH iclR-type" evidence="6">
    <location>
        <begin position="7"/>
        <end position="68"/>
    </location>
</feature>
<dbReference type="GO" id="GO:0003700">
    <property type="term" value="F:DNA-binding transcription factor activity"/>
    <property type="evidence" value="ECO:0007669"/>
    <property type="project" value="TreeGrafter"/>
</dbReference>
<keyword evidence="1" id="KW-0805">Transcription regulation</keyword>
<keyword evidence="2" id="KW-0238">DNA-binding</keyword>
<dbReference type="InterPro" id="IPR050707">
    <property type="entry name" value="HTH_MetabolicPath_Reg"/>
</dbReference>
<keyword evidence="3" id="KW-0804">Transcription</keyword>
<dbReference type="PANTHER" id="PTHR30136:SF35">
    <property type="entry name" value="HTH-TYPE TRANSCRIPTIONAL REGULATOR RV1719"/>
    <property type="match status" value="1"/>
</dbReference>
<dbReference type="SMART" id="SM00346">
    <property type="entry name" value="HTH_ICLR"/>
    <property type="match status" value="1"/>
</dbReference>
<reference evidence="8" key="1">
    <citation type="journal article" date="2021" name="PeerJ">
        <title>Extensive microbial diversity within the chicken gut microbiome revealed by metagenomics and culture.</title>
        <authorList>
            <person name="Gilroy R."/>
            <person name="Ravi A."/>
            <person name="Getino M."/>
            <person name="Pursley I."/>
            <person name="Horton D.L."/>
            <person name="Alikhan N.F."/>
            <person name="Baker D."/>
            <person name="Gharbi K."/>
            <person name="Hall N."/>
            <person name="Watson M."/>
            <person name="Adriaenssens E.M."/>
            <person name="Foster-Nyarko E."/>
            <person name="Jarju S."/>
            <person name="Secka A."/>
            <person name="Antonio M."/>
            <person name="Oren A."/>
            <person name="Chaudhuri R.R."/>
            <person name="La Ragione R."/>
            <person name="Hildebrand F."/>
            <person name="Pallen M.J."/>
        </authorList>
    </citation>
    <scope>NUCLEOTIDE SEQUENCE</scope>
    <source>
        <strain evidence="8">CHK33-7979</strain>
    </source>
</reference>
<evidence type="ECO:0000256" key="1">
    <source>
        <dbReference type="ARBA" id="ARBA00023015"/>
    </source>
</evidence>
<evidence type="ECO:0000256" key="4">
    <source>
        <dbReference type="ARBA" id="ARBA00058938"/>
    </source>
</evidence>
<evidence type="ECO:0000259" key="6">
    <source>
        <dbReference type="PROSITE" id="PS51077"/>
    </source>
</evidence>
<evidence type="ECO:0000259" key="7">
    <source>
        <dbReference type="PROSITE" id="PS51078"/>
    </source>
</evidence>
<dbReference type="Proteomes" id="UP000886824">
    <property type="component" value="Unassembled WGS sequence"/>
</dbReference>
<feature type="domain" description="IclR-ED" evidence="7">
    <location>
        <begin position="69"/>
        <end position="253"/>
    </location>
</feature>
<dbReference type="Gene3D" id="3.30.450.40">
    <property type="match status" value="1"/>
</dbReference>
<accession>A0A9D2CFU0</accession>
<dbReference type="InterPro" id="IPR029016">
    <property type="entry name" value="GAF-like_dom_sf"/>
</dbReference>
<sequence length="255" mass="27398">METGRRIRSVDKAMALLELLGESRSALSLAELERKSGLPKSTIHGLLSTLREHHMVSQQPDGRYCLGLRIFELGCAVSASWDITSVAAPYLSRLSAETGATAFLSVRSGAEAVTLDQSSEGGGLRIVSEVGGRLPLYCTSQGKLFLAWCSSEAERTRLLRAHPPVPHTPHTITDPDRLAQELGAIRAQGYAVEDGEFRIGLRSVSAPIFGPGGALRYTLGVVGLFRRASAPEFTLALRLAVDYAAQITAELAKLK</sequence>
<dbReference type="GO" id="GO:0045892">
    <property type="term" value="P:negative regulation of DNA-templated transcription"/>
    <property type="evidence" value="ECO:0007669"/>
    <property type="project" value="TreeGrafter"/>
</dbReference>
<protein>
    <recommendedName>
        <fullName evidence="5">Glycerol operon regulatory protein</fullName>
    </recommendedName>
</protein>
<proteinExistence type="predicted"/>
<dbReference type="SUPFAM" id="SSF55781">
    <property type="entry name" value="GAF domain-like"/>
    <property type="match status" value="1"/>
</dbReference>
<evidence type="ECO:0000256" key="2">
    <source>
        <dbReference type="ARBA" id="ARBA00023125"/>
    </source>
</evidence>
<dbReference type="Gene3D" id="1.10.10.10">
    <property type="entry name" value="Winged helix-like DNA-binding domain superfamily/Winged helix DNA-binding domain"/>
    <property type="match status" value="1"/>
</dbReference>
<evidence type="ECO:0000313" key="8">
    <source>
        <dbReference type="EMBL" id="HIY74610.1"/>
    </source>
</evidence>
<dbReference type="InterPro" id="IPR014757">
    <property type="entry name" value="Tscrpt_reg_IclR_C"/>
</dbReference>
<dbReference type="PROSITE" id="PS51077">
    <property type="entry name" value="HTH_ICLR"/>
    <property type="match status" value="1"/>
</dbReference>
<dbReference type="PROSITE" id="PS51078">
    <property type="entry name" value="ICLR_ED"/>
    <property type="match status" value="1"/>
</dbReference>
<gene>
    <name evidence="8" type="ORF">H9826_11690</name>
</gene>
<dbReference type="EMBL" id="DXCX01000128">
    <property type="protein sequence ID" value="HIY74610.1"/>
    <property type="molecule type" value="Genomic_DNA"/>
</dbReference>
<dbReference type="PANTHER" id="PTHR30136">
    <property type="entry name" value="HELIX-TURN-HELIX TRANSCRIPTIONAL REGULATOR, ICLR FAMILY"/>
    <property type="match status" value="1"/>
</dbReference>
<dbReference type="Pfam" id="PF09339">
    <property type="entry name" value="HTH_IclR"/>
    <property type="match status" value="1"/>
</dbReference>
<dbReference type="FunFam" id="1.10.10.10:FF:000056">
    <property type="entry name" value="IclR family transcriptional regulator"/>
    <property type="match status" value="1"/>
</dbReference>
<dbReference type="Pfam" id="PF01614">
    <property type="entry name" value="IclR_C"/>
    <property type="match status" value="1"/>
</dbReference>
<dbReference type="InterPro" id="IPR036388">
    <property type="entry name" value="WH-like_DNA-bd_sf"/>
</dbReference>
<comment type="caution">
    <text evidence="8">The sequence shown here is derived from an EMBL/GenBank/DDBJ whole genome shotgun (WGS) entry which is preliminary data.</text>
</comment>
<evidence type="ECO:0000313" key="9">
    <source>
        <dbReference type="Proteomes" id="UP000886824"/>
    </source>
</evidence>
<dbReference type="GO" id="GO:0003677">
    <property type="term" value="F:DNA binding"/>
    <property type="evidence" value="ECO:0007669"/>
    <property type="project" value="UniProtKB-KW"/>
</dbReference>
<name>A0A9D2CFU0_9FIRM</name>
<comment type="function">
    <text evidence="4">May be an activator protein for the gylABX operon.</text>
</comment>
<dbReference type="InterPro" id="IPR005471">
    <property type="entry name" value="Tscrpt_reg_IclR_N"/>
</dbReference>
<evidence type="ECO:0000256" key="5">
    <source>
        <dbReference type="ARBA" id="ARBA00070406"/>
    </source>
</evidence>